<protein>
    <recommendedName>
        <fullName evidence="4">IBB domain-containing protein</fullName>
    </recommendedName>
</protein>
<dbReference type="EMBL" id="QGKV02001507">
    <property type="protein sequence ID" value="KAF3531223.1"/>
    <property type="molecule type" value="Genomic_DNA"/>
</dbReference>
<organism evidence="2 3">
    <name type="scientific">Brassica cretica</name>
    <name type="common">Mustard</name>
    <dbReference type="NCBI Taxonomy" id="69181"/>
    <lineage>
        <taxon>Eukaryota</taxon>
        <taxon>Viridiplantae</taxon>
        <taxon>Streptophyta</taxon>
        <taxon>Embryophyta</taxon>
        <taxon>Tracheophyta</taxon>
        <taxon>Spermatophyta</taxon>
        <taxon>Magnoliopsida</taxon>
        <taxon>eudicotyledons</taxon>
        <taxon>Gunneridae</taxon>
        <taxon>Pentapetalae</taxon>
        <taxon>rosids</taxon>
        <taxon>malvids</taxon>
        <taxon>Brassicales</taxon>
        <taxon>Brassicaceae</taxon>
        <taxon>Brassiceae</taxon>
        <taxon>Brassica</taxon>
    </lineage>
</organism>
<comment type="caution">
    <text evidence="2">The sequence shown here is derived from an EMBL/GenBank/DDBJ whole genome shotgun (WGS) entry which is preliminary data.</text>
</comment>
<keyword evidence="3" id="KW-1185">Reference proteome</keyword>
<name>A0ABQ7BF91_BRACR</name>
<feature type="region of interest" description="Disordered" evidence="1">
    <location>
        <begin position="1"/>
        <end position="71"/>
    </location>
</feature>
<reference evidence="2 3" key="1">
    <citation type="journal article" date="2020" name="BMC Genomics">
        <title>Intraspecific diversification of the crop wild relative Brassica cretica Lam. using demographic model selection.</title>
        <authorList>
            <person name="Kioukis A."/>
            <person name="Michalopoulou V.A."/>
            <person name="Briers L."/>
            <person name="Pirintsos S."/>
            <person name="Studholme D.J."/>
            <person name="Pavlidis P."/>
            <person name="Sarris P.F."/>
        </authorList>
    </citation>
    <scope>NUCLEOTIDE SEQUENCE [LARGE SCALE GENOMIC DNA]</scope>
    <source>
        <strain evidence="3">cv. PFS-1207/04</strain>
    </source>
</reference>
<feature type="compositionally biased region" description="Basic and acidic residues" evidence="1">
    <location>
        <begin position="33"/>
        <end position="69"/>
    </location>
</feature>
<sequence length="81" mass="9712">MEQKRDLQSPRLVRPLVLPPTSFTKKTNQNQIQRRERERERAIQEWKRRRESDRGEREMADGGGDERWQMGKMAMVVVTSE</sequence>
<feature type="compositionally biased region" description="Low complexity" evidence="1">
    <location>
        <begin position="10"/>
        <end position="20"/>
    </location>
</feature>
<dbReference type="Proteomes" id="UP000266723">
    <property type="component" value="Unassembled WGS sequence"/>
</dbReference>
<evidence type="ECO:0000256" key="1">
    <source>
        <dbReference type="SAM" id="MobiDB-lite"/>
    </source>
</evidence>
<evidence type="ECO:0000313" key="3">
    <source>
        <dbReference type="Proteomes" id="UP000266723"/>
    </source>
</evidence>
<evidence type="ECO:0008006" key="4">
    <source>
        <dbReference type="Google" id="ProtNLM"/>
    </source>
</evidence>
<evidence type="ECO:0000313" key="2">
    <source>
        <dbReference type="EMBL" id="KAF3531223.1"/>
    </source>
</evidence>
<gene>
    <name evidence="2" type="ORF">DY000_02041824</name>
</gene>
<proteinExistence type="predicted"/>
<accession>A0ABQ7BF91</accession>